<dbReference type="SUPFAM" id="SSF160631">
    <property type="entry name" value="SMI1/KNR4-like"/>
    <property type="match status" value="1"/>
</dbReference>
<gene>
    <name evidence="2" type="ORF">NCTC11179_00342</name>
</gene>
<dbReference type="RefSeq" id="WP_115089884.1">
    <property type="nucleotide sequence ID" value="NZ_CP068107.1"/>
</dbReference>
<dbReference type="InterPro" id="IPR018958">
    <property type="entry name" value="Knr4/Smi1-like_dom"/>
</dbReference>
<evidence type="ECO:0000259" key="1">
    <source>
        <dbReference type="Pfam" id="PF09346"/>
    </source>
</evidence>
<accession>A0A378RIM8</accession>
<protein>
    <submittedName>
        <fullName evidence="2">SMI1 / KNR4 family</fullName>
    </submittedName>
</protein>
<dbReference type="AlphaFoldDB" id="A0A378RIM8"/>
<name>A0A378RIM8_MYROD</name>
<evidence type="ECO:0000313" key="3">
    <source>
        <dbReference type="Proteomes" id="UP000255024"/>
    </source>
</evidence>
<dbReference type="InterPro" id="IPR037883">
    <property type="entry name" value="Knr4/Smi1-like_sf"/>
</dbReference>
<dbReference type="Pfam" id="PF09346">
    <property type="entry name" value="SMI1_KNR4"/>
    <property type="match status" value="1"/>
</dbReference>
<dbReference type="EMBL" id="UGQL01000001">
    <property type="protein sequence ID" value="STZ26815.1"/>
    <property type="molecule type" value="Genomic_DNA"/>
</dbReference>
<dbReference type="Gene3D" id="3.40.1580.10">
    <property type="entry name" value="SMI1/KNR4-like"/>
    <property type="match status" value="1"/>
</dbReference>
<dbReference type="Proteomes" id="UP000255024">
    <property type="component" value="Unassembled WGS sequence"/>
</dbReference>
<organism evidence="2 3">
    <name type="scientific">Myroides odoratus</name>
    <name type="common">Flavobacterium odoratum</name>
    <dbReference type="NCBI Taxonomy" id="256"/>
    <lineage>
        <taxon>Bacteria</taxon>
        <taxon>Pseudomonadati</taxon>
        <taxon>Bacteroidota</taxon>
        <taxon>Flavobacteriia</taxon>
        <taxon>Flavobacteriales</taxon>
        <taxon>Flavobacteriaceae</taxon>
        <taxon>Myroides</taxon>
    </lineage>
</organism>
<sequence length="235" mass="27463">MTALRELEQELGIQYPALYTKLYAEGMLDLGPTGMHWAEITFPKLKLNPPLLLFGEDIEIWDPIAYKAGIAEIKDCEVYEIAAPYQFIPFAKNGAGDLYVFQYDLQNGEDIPITFFPHDDCEAEVLAKNLQDFIFRQLLEATREIDDYAMVFEEEEEEIKRNLQQQLRTHRPYLTDRQIQLLEEIYNRDLVTYTYQLPNGGKQEAEGLTTFDEVEAILQREINFEHLNKTFDYTV</sequence>
<evidence type="ECO:0000313" key="2">
    <source>
        <dbReference type="EMBL" id="STZ26815.1"/>
    </source>
</evidence>
<keyword evidence="3" id="KW-1185">Reference proteome</keyword>
<feature type="domain" description="Knr4/Smi1-like" evidence="1">
    <location>
        <begin position="3"/>
        <end position="134"/>
    </location>
</feature>
<reference evidence="2 3" key="1">
    <citation type="submission" date="2018-06" db="EMBL/GenBank/DDBJ databases">
        <authorList>
            <consortium name="Pathogen Informatics"/>
            <person name="Doyle S."/>
        </authorList>
    </citation>
    <scope>NUCLEOTIDE SEQUENCE [LARGE SCALE GENOMIC DNA]</scope>
    <source>
        <strain evidence="2 3">NCTC11179</strain>
    </source>
</reference>
<proteinExistence type="predicted"/>